<evidence type="ECO:0000256" key="5">
    <source>
        <dbReference type="ARBA" id="ARBA00025782"/>
    </source>
</evidence>
<dbReference type="InterPro" id="IPR012336">
    <property type="entry name" value="Thioredoxin-like_fold"/>
</dbReference>
<name>A0A1S3XLC7_TOBAC</name>
<keyword evidence="4" id="KW-0520">NAD</keyword>
<dbReference type="PaxDb" id="4097-A0A1S3XLC7"/>
<comment type="catalytic activity">
    <reaction evidence="6">
        <text>[protein]-dithiol + NAD(+) = [protein]-disulfide + NADH + H(+)</text>
        <dbReference type="Rhea" id="RHEA:18749"/>
        <dbReference type="Rhea" id="RHEA-COMP:10593"/>
        <dbReference type="Rhea" id="RHEA-COMP:10594"/>
        <dbReference type="ChEBI" id="CHEBI:15378"/>
        <dbReference type="ChEBI" id="CHEBI:29950"/>
        <dbReference type="ChEBI" id="CHEBI:50058"/>
        <dbReference type="ChEBI" id="CHEBI:57540"/>
        <dbReference type="ChEBI" id="CHEBI:57945"/>
        <dbReference type="EC" id="1.8.1.8"/>
    </reaction>
</comment>
<protein>
    <recommendedName>
        <fullName evidence="1">protein-disulfide reductase</fullName>
        <ecNumber evidence="1">1.8.1.8</ecNumber>
    </recommendedName>
</protein>
<dbReference type="KEGG" id="nta:107766377"/>
<dbReference type="PROSITE" id="PS51352">
    <property type="entry name" value="THIOREDOXIN_2"/>
    <property type="match status" value="1"/>
</dbReference>
<proteinExistence type="inferred from homology"/>
<evidence type="ECO:0000256" key="7">
    <source>
        <dbReference type="ARBA" id="ARBA00047804"/>
    </source>
</evidence>
<feature type="domain" description="Thioredoxin" evidence="8">
    <location>
        <begin position="108"/>
        <end position="248"/>
    </location>
</feature>
<dbReference type="AlphaFoldDB" id="A0A1S3XLC7"/>
<evidence type="ECO:0000256" key="2">
    <source>
        <dbReference type="ARBA" id="ARBA00022737"/>
    </source>
</evidence>
<dbReference type="InterPro" id="IPR052259">
    <property type="entry name" value="Nucleoredoxin-like"/>
</dbReference>
<dbReference type="GO" id="GO:0047134">
    <property type="term" value="F:protein-disulfide reductase [NAD(P)H] activity"/>
    <property type="evidence" value="ECO:0007669"/>
    <property type="project" value="UniProtKB-EC"/>
</dbReference>
<dbReference type="OMA" id="NHALHEH"/>
<dbReference type="RefSeq" id="XP_016440639.1">
    <property type="nucleotide sequence ID" value="XM_016585153.1"/>
</dbReference>
<dbReference type="InterPro" id="IPR004146">
    <property type="entry name" value="DC1"/>
</dbReference>
<dbReference type="Pfam" id="PF03107">
    <property type="entry name" value="C1_2"/>
    <property type="match status" value="1"/>
</dbReference>
<evidence type="ECO:0000313" key="9">
    <source>
        <dbReference type="RefSeq" id="XP_016440639.1"/>
    </source>
</evidence>
<dbReference type="PROSITE" id="PS00194">
    <property type="entry name" value="THIOREDOXIN_1"/>
    <property type="match status" value="1"/>
</dbReference>
<keyword evidence="2" id="KW-0677">Repeat</keyword>
<dbReference type="SUPFAM" id="SSF52833">
    <property type="entry name" value="Thioredoxin-like"/>
    <property type="match status" value="1"/>
</dbReference>
<reference evidence="9" key="1">
    <citation type="submission" date="2025-08" db="UniProtKB">
        <authorList>
            <consortium name="RefSeq"/>
        </authorList>
    </citation>
    <scope>IDENTIFICATION</scope>
</reference>
<dbReference type="STRING" id="4097.A0A1S3XLC7"/>
<dbReference type="OrthoDB" id="409136at2759"/>
<dbReference type="PANTHER" id="PTHR13871:SF104">
    <property type="entry name" value="NUCLEOREDOXIN 1 ISOFORM X1-RELATED"/>
    <property type="match status" value="1"/>
</dbReference>
<organism evidence="9">
    <name type="scientific">Nicotiana tabacum</name>
    <name type="common">Common tobacco</name>
    <dbReference type="NCBI Taxonomy" id="4097"/>
    <lineage>
        <taxon>Eukaryota</taxon>
        <taxon>Viridiplantae</taxon>
        <taxon>Streptophyta</taxon>
        <taxon>Embryophyta</taxon>
        <taxon>Tracheophyta</taxon>
        <taxon>Spermatophyta</taxon>
        <taxon>Magnoliopsida</taxon>
        <taxon>eudicotyledons</taxon>
        <taxon>Gunneridae</taxon>
        <taxon>Pentapetalae</taxon>
        <taxon>asterids</taxon>
        <taxon>lamiids</taxon>
        <taxon>Solanales</taxon>
        <taxon>Solanaceae</taxon>
        <taxon>Nicotianoideae</taxon>
        <taxon>Nicotianeae</taxon>
        <taxon>Nicotiana</taxon>
    </lineage>
</organism>
<evidence type="ECO:0000256" key="1">
    <source>
        <dbReference type="ARBA" id="ARBA00012612"/>
    </source>
</evidence>
<comment type="similarity">
    <text evidence="5">Belongs to the nucleoredoxin family.</text>
</comment>
<dbReference type="InterPro" id="IPR013766">
    <property type="entry name" value="Thioredoxin_domain"/>
</dbReference>
<dbReference type="EC" id="1.8.1.8" evidence="1"/>
<keyword evidence="3" id="KW-0560">Oxidoreductase</keyword>
<evidence type="ECO:0000259" key="8">
    <source>
        <dbReference type="PROSITE" id="PS51352"/>
    </source>
</evidence>
<dbReference type="SUPFAM" id="SSF57889">
    <property type="entry name" value="Cysteine-rich domain"/>
    <property type="match status" value="1"/>
</dbReference>
<accession>A0A1S3XLC7</accession>
<evidence type="ECO:0000256" key="4">
    <source>
        <dbReference type="ARBA" id="ARBA00023027"/>
    </source>
</evidence>
<comment type="catalytic activity">
    <reaction evidence="7">
        <text>[protein]-dithiol + NADP(+) = [protein]-disulfide + NADPH + H(+)</text>
        <dbReference type="Rhea" id="RHEA:18753"/>
        <dbReference type="Rhea" id="RHEA-COMP:10593"/>
        <dbReference type="Rhea" id="RHEA-COMP:10594"/>
        <dbReference type="ChEBI" id="CHEBI:15378"/>
        <dbReference type="ChEBI" id="CHEBI:29950"/>
        <dbReference type="ChEBI" id="CHEBI:50058"/>
        <dbReference type="ChEBI" id="CHEBI:57783"/>
        <dbReference type="ChEBI" id="CHEBI:58349"/>
        <dbReference type="EC" id="1.8.1.8"/>
    </reaction>
</comment>
<dbReference type="InterPro" id="IPR046349">
    <property type="entry name" value="C1-like_sf"/>
</dbReference>
<dbReference type="InterPro" id="IPR017937">
    <property type="entry name" value="Thioredoxin_CS"/>
</dbReference>
<evidence type="ECO:0000256" key="6">
    <source>
        <dbReference type="ARBA" id="ARBA00047388"/>
    </source>
</evidence>
<dbReference type="SMR" id="A0A1S3XLC7"/>
<dbReference type="InterPro" id="IPR036249">
    <property type="entry name" value="Thioredoxin-like_sf"/>
</dbReference>
<sequence>MDAFLSLQNWLKYIKKLKELGENFDILMIPLDDDEESFKQVFANLPWFSLPLEGQELREAELSKLPTLVISSPDGKALHSNVAEAIEEHDIQAYPFTPERFAKLEKIEKANREAQTLESILVSGDHDFVIGKDGAKILVSALVGKNVLLYLSAHWCPPCRAFLPKLTEAYDKIKVNDDSLKVVFISSDRDQASFDEFFATMSWLALPFGDERKVLTGRTVTTEARNLVICFGVDAYPFIEERVKQIEAQYEEMAKGWPENVNHALHEHELVLTKHLFYNCDGCNGEGRVWSFCCEECDFDLHPKCALEENKGCNIDAEAEEKELEEEEIKSKEGWISDGEVCYKA</sequence>
<dbReference type="Pfam" id="PF13905">
    <property type="entry name" value="Thioredoxin_8"/>
    <property type="match status" value="2"/>
</dbReference>
<dbReference type="PANTHER" id="PTHR13871">
    <property type="entry name" value="THIOREDOXIN"/>
    <property type="match status" value="1"/>
</dbReference>
<evidence type="ECO:0000256" key="3">
    <source>
        <dbReference type="ARBA" id="ARBA00023002"/>
    </source>
</evidence>
<gene>
    <name evidence="9" type="primary">LOC107766377</name>
</gene>
<dbReference type="Gene3D" id="3.40.30.10">
    <property type="entry name" value="Glutaredoxin"/>
    <property type="match status" value="2"/>
</dbReference>